<keyword evidence="2" id="KW-1185">Reference proteome</keyword>
<proteinExistence type="predicted"/>
<name>A0A376GYY8_ENTGA</name>
<evidence type="ECO:0000313" key="2">
    <source>
        <dbReference type="Proteomes" id="UP000254807"/>
    </source>
</evidence>
<evidence type="ECO:0000313" key="1">
    <source>
        <dbReference type="EMBL" id="STD82134.1"/>
    </source>
</evidence>
<gene>
    <name evidence="1" type="ORF">NCTC12360_00553</name>
</gene>
<dbReference type="Proteomes" id="UP000254807">
    <property type="component" value="Unassembled WGS sequence"/>
</dbReference>
<accession>A0A376GYY8</accession>
<reference evidence="1 2" key="1">
    <citation type="submission" date="2018-06" db="EMBL/GenBank/DDBJ databases">
        <authorList>
            <consortium name="Pathogen Informatics"/>
            <person name="Doyle S."/>
        </authorList>
    </citation>
    <scope>NUCLEOTIDE SEQUENCE [LARGE SCALE GENOMIC DNA]</scope>
    <source>
        <strain evidence="1 2">NCTC12360</strain>
    </source>
</reference>
<sequence length="40" mass="4788">MYEWKGIMVVEVSDEILNAKQEKTEDVLTTEEDFIKNRKK</sequence>
<protein>
    <submittedName>
        <fullName evidence="1">Uncharacterized protein</fullName>
    </submittedName>
</protein>
<dbReference type="EMBL" id="UFYW01000001">
    <property type="protein sequence ID" value="STD82134.1"/>
    <property type="molecule type" value="Genomic_DNA"/>
</dbReference>
<dbReference type="AlphaFoldDB" id="A0A376GYY8"/>
<organism evidence="1 2">
    <name type="scientific">Enterococcus gallinarum</name>
    <dbReference type="NCBI Taxonomy" id="1353"/>
    <lineage>
        <taxon>Bacteria</taxon>
        <taxon>Bacillati</taxon>
        <taxon>Bacillota</taxon>
        <taxon>Bacilli</taxon>
        <taxon>Lactobacillales</taxon>
        <taxon>Enterococcaceae</taxon>
        <taxon>Enterococcus</taxon>
    </lineage>
</organism>